<evidence type="ECO:0000313" key="1">
    <source>
        <dbReference type="EMBL" id="VAX28472.1"/>
    </source>
</evidence>
<dbReference type="EMBL" id="UOGH01000088">
    <property type="protein sequence ID" value="VAX28472.1"/>
    <property type="molecule type" value="Genomic_DNA"/>
</dbReference>
<sequence length="228" mass="26530">MNNVKNRAKPFEFMQCISILKSTAKRAKDLHELRDLIATVSEESIFHHTCQYFLKGRIREYTNDFAHWVGESLEESALAEQLSSIDPYEFKNISELRTALLTVADNYLENFPEPREALAGEEFYFNETITIVFPARIRARNLAEFLIAIRYIDGASIYYHFHEARTRLGGGVDDFSKWFDEVLGEQELAKRLWAIDPFMHSIEGIREHIVEIVDEKVKMDMEITGVEE</sequence>
<dbReference type="InterPro" id="IPR044036">
    <property type="entry name" value="DUF5752"/>
</dbReference>
<proteinExistence type="predicted"/>
<reference evidence="1" key="1">
    <citation type="submission" date="2018-06" db="EMBL/GenBank/DDBJ databases">
        <authorList>
            <person name="Zhirakovskaya E."/>
        </authorList>
    </citation>
    <scope>NUCLEOTIDE SEQUENCE</scope>
</reference>
<protein>
    <submittedName>
        <fullName evidence="1">Uncharacterized protein</fullName>
    </submittedName>
</protein>
<name>A0A3B1CJP1_9ZZZZ</name>
<accession>A0A3B1CJP1</accession>
<organism evidence="1">
    <name type="scientific">hydrothermal vent metagenome</name>
    <dbReference type="NCBI Taxonomy" id="652676"/>
    <lineage>
        <taxon>unclassified sequences</taxon>
        <taxon>metagenomes</taxon>
        <taxon>ecological metagenomes</taxon>
    </lineage>
</organism>
<dbReference type="Pfam" id="PF19027">
    <property type="entry name" value="DUF5752"/>
    <property type="match status" value="1"/>
</dbReference>
<dbReference type="AlphaFoldDB" id="A0A3B1CJP1"/>
<gene>
    <name evidence="1" type="ORF">MNBD_NITROSPIRAE02-186</name>
</gene>